<comment type="caution">
    <text evidence="1">The sequence shown here is derived from an EMBL/GenBank/DDBJ whole genome shotgun (WGS) entry which is preliminary data.</text>
</comment>
<sequence length="226" mass="25652">MSDPDLRVFAGVAWPALNHRQARTRLETHGWVKCGEGDWAVALRSPGAALAARISAFEPSYAWFLELCRRAEGSPYLPRIDFASELEGGGHLTVLEYLAPVEAAEETAFLQRWHDGADPDPDLRQLRRLVEALDRECREYVPFWMGIDLEDHVLRSADGRLKLIDLLGVAGGLILDQIHADMDEFLRLMPRDRCRYILEIPHFTREYAARQRAQLVADLVAYGLET</sequence>
<dbReference type="EMBL" id="JADBEM010000001">
    <property type="protein sequence ID" value="MBE1607338.1"/>
    <property type="molecule type" value="Genomic_DNA"/>
</dbReference>
<dbReference type="AlphaFoldDB" id="A0A927RL22"/>
<organism evidence="1 2">
    <name type="scientific">Actinopolymorpha pittospori</name>
    <dbReference type="NCBI Taxonomy" id="648752"/>
    <lineage>
        <taxon>Bacteria</taxon>
        <taxon>Bacillati</taxon>
        <taxon>Actinomycetota</taxon>
        <taxon>Actinomycetes</taxon>
        <taxon>Propionibacteriales</taxon>
        <taxon>Actinopolymorphaceae</taxon>
        <taxon>Actinopolymorpha</taxon>
    </lineage>
</organism>
<gene>
    <name evidence="1" type="ORF">HEB94_004186</name>
</gene>
<dbReference type="RefSeq" id="WP_192751301.1">
    <property type="nucleotide sequence ID" value="NZ_BAABJL010000039.1"/>
</dbReference>
<dbReference type="Proteomes" id="UP000638648">
    <property type="component" value="Unassembled WGS sequence"/>
</dbReference>
<accession>A0A927RL22</accession>
<keyword evidence="2" id="KW-1185">Reference proteome</keyword>
<reference evidence="1" key="1">
    <citation type="submission" date="2020-10" db="EMBL/GenBank/DDBJ databases">
        <title>Sequencing the genomes of 1000 actinobacteria strains.</title>
        <authorList>
            <person name="Klenk H.-P."/>
        </authorList>
    </citation>
    <scope>NUCLEOTIDE SEQUENCE</scope>
    <source>
        <strain evidence="1">DSM 45354</strain>
    </source>
</reference>
<protein>
    <submittedName>
        <fullName evidence="1">Uncharacterized protein</fullName>
    </submittedName>
</protein>
<name>A0A927RL22_9ACTN</name>
<evidence type="ECO:0000313" key="2">
    <source>
        <dbReference type="Proteomes" id="UP000638648"/>
    </source>
</evidence>
<proteinExistence type="predicted"/>
<evidence type="ECO:0000313" key="1">
    <source>
        <dbReference type="EMBL" id="MBE1607338.1"/>
    </source>
</evidence>